<keyword evidence="4 6" id="KW-1133">Transmembrane helix</keyword>
<dbReference type="GO" id="GO:0022857">
    <property type="term" value="F:transmembrane transporter activity"/>
    <property type="evidence" value="ECO:0007669"/>
    <property type="project" value="InterPro"/>
</dbReference>
<dbReference type="GO" id="GO:0006865">
    <property type="term" value="P:amino acid transport"/>
    <property type="evidence" value="ECO:0007669"/>
    <property type="project" value="InterPro"/>
</dbReference>
<dbReference type="PANTHER" id="PTHR45649:SF5">
    <property type="entry name" value="GABA TRANSPORTER (EUROFUNG)-RELATED"/>
    <property type="match status" value="1"/>
</dbReference>
<organism evidence="7 8">
    <name type="scientific">Aspergillus sclerotialis</name>
    <dbReference type="NCBI Taxonomy" id="2070753"/>
    <lineage>
        <taxon>Eukaryota</taxon>
        <taxon>Fungi</taxon>
        <taxon>Dikarya</taxon>
        <taxon>Ascomycota</taxon>
        <taxon>Pezizomycotina</taxon>
        <taxon>Eurotiomycetes</taxon>
        <taxon>Eurotiomycetidae</taxon>
        <taxon>Eurotiales</taxon>
        <taxon>Aspergillaceae</taxon>
        <taxon>Aspergillus</taxon>
        <taxon>Aspergillus subgen. Polypaecilum</taxon>
    </lineage>
</organism>
<reference evidence="8" key="1">
    <citation type="submission" date="2017-02" db="EMBL/GenBank/DDBJ databases">
        <authorList>
            <person name="Tafer H."/>
            <person name="Lopandic K."/>
        </authorList>
    </citation>
    <scope>NUCLEOTIDE SEQUENCE [LARGE SCALE GENOMIC DNA]</scope>
    <source>
        <strain evidence="8">CBS 366.77</strain>
    </source>
</reference>
<evidence type="ECO:0000256" key="4">
    <source>
        <dbReference type="ARBA" id="ARBA00022989"/>
    </source>
</evidence>
<comment type="caution">
    <text evidence="7">The sequence shown here is derived from an EMBL/GenBank/DDBJ whole genome shotgun (WGS) entry which is preliminary data.</text>
</comment>
<dbReference type="InterPro" id="IPR002293">
    <property type="entry name" value="AA/rel_permease1"/>
</dbReference>
<dbReference type="Gene3D" id="1.20.1740.10">
    <property type="entry name" value="Amino acid/polyamine transporter I"/>
    <property type="match status" value="1"/>
</dbReference>
<feature type="transmembrane region" description="Helical" evidence="6">
    <location>
        <begin position="12"/>
        <end position="37"/>
    </location>
</feature>
<evidence type="ECO:0000256" key="5">
    <source>
        <dbReference type="ARBA" id="ARBA00023136"/>
    </source>
</evidence>
<evidence type="ECO:0000313" key="7">
    <source>
        <dbReference type="EMBL" id="RJE25736.1"/>
    </source>
</evidence>
<feature type="transmembrane region" description="Helical" evidence="6">
    <location>
        <begin position="431"/>
        <end position="449"/>
    </location>
</feature>
<feature type="transmembrane region" description="Helical" evidence="6">
    <location>
        <begin position="57"/>
        <end position="81"/>
    </location>
</feature>
<keyword evidence="8" id="KW-1185">Reference proteome</keyword>
<dbReference type="GO" id="GO:0016020">
    <property type="term" value="C:membrane"/>
    <property type="evidence" value="ECO:0007669"/>
    <property type="project" value="UniProtKB-SubCell"/>
</dbReference>
<dbReference type="AlphaFoldDB" id="A0A3A2ZRT1"/>
<evidence type="ECO:0000313" key="8">
    <source>
        <dbReference type="Proteomes" id="UP000266188"/>
    </source>
</evidence>
<sequence length="465" mass="51054">MAGLYNGGPAAIVYGMIVASIGAMAVTASLGELASILPIAGAQYHWTYDLAPFAPRFFSFVQGWITVFAWISTIAVIPFLVGTQVQGVVMLNKEHYMPTQWHGTLMMWAVMIIPLTVNIFTRTLLPAIEILGGVLHILAWPGIIITLVILAPRHSSEFVWGTFVSGLSGWQDPGVVWSIGMLTVISTLNGMCIIQANGPPADLSGYDGVIHMAEEVKNPRRVIPRAMLCGVFINALLAIGFAITITYTMGSFEEALNSPTDYPVIGIYRQVTQSNNAATAMLCFVGLPGFVALFNGLASITRLTWSFARDNGLPFSDFFFKISPHYRIPLRCLWLVSTVVVLLSLINIGSSAAFNAILSLSAIALYFSYLIPIVFLVIKRFRAPHEIHWGPFRLGKWGLPVNLFAILWAVYIIIFLPFPSTLPVTKENMNYAAPVFLGVVLFAVVDWCFRGRFKWDGPVGKLAVE</sequence>
<dbReference type="Pfam" id="PF13520">
    <property type="entry name" value="AA_permease_2"/>
    <property type="match status" value="1"/>
</dbReference>
<feature type="transmembrane region" description="Helical" evidence="6">
    <location>
        <begin position="226"/>
        <end position="249"/>
    </location>
</feature>
<proteinExistence type="predicted"/>
<feature type="transmembrane region" description="Helical" evidence="6">
    <location>
        <begin position="101"/>
        <end position="121"/>
    </location>
</feature>
<feature type="transmembrane region" description="Helical" evidence="6">
    <location>
        <begin position="399"/>
        <end position="419"/>
    </location>
</feature>
<feature type="transmembrane region" description="Helical" evidence="6">
    <location>
        <begin position="352"/>
        <end position="378"/>
    </location>
</feature>
<protein>
    <submittedName>
        <fullName evidence="7">Amino acid permease</fullName>
    </submittedName>
</protein>
<gene>
    <name evidence="7" type="ORF">PHISCL_01924</name>
</gene>
<feature type="transmembrane region" description="Helical" evidence="6">
    <location>
        <begin position="133"/>
        <end position="154"/>
    </location>
</feature>
<dbReference type="PIRSF" id="PIRSF006060">
    <property type="entry name" value="AA_transporter"/>
    <property type="match status" value="1"/>
</dbReference>
<evidence type="ECO:0000256" key="6">
    <source>
        <dbReference type="SAM" id="Phobius"/>
    </source>
</evidence>
<feature type="transmembrane region" description="Helical" evidence="6">
    <location>
        <begin position="278"/>
        <end position="300"/>
    </location>
</feature>
<dbReference type="OrthoDB" id="3257095at2759"/>
<evidence type="ECO:0000256" key="3">
    <source>
        <dbReference type="ARBA" id="ARBA00022692"/>
    </source>
</evidence>
<keyword evidence="5 6" id="KW-0472">Membrane</keyword>
<keyword evidence="2" id="KW-0813">Transport</keyword>
<name>A0A3A2ZRT1_9EURO</name>
<dbReference type="PANTHER" id="PTHR45649">
    <property type="entry name" value="AMINO-ACID PERMEASE BAT1"/>
    <property type="match status" value="1"/>
</dbReference>
<dbReference type="STRING" id="2070753.A0A3A2ZRT1"/>
<evidence type="ECO:0000256" key="2">
    <source>
        <dbReference type="ARBA" id="ARBA00022448"/>
    </source>
</evidence>
<comment type="subcellular location">
    <subcellularLocation>
        <location evidence="1">Membrane</location>
        <topology evidence="1">Multi-pass membrane protein</topology>
    </subcellularLocation>
</comment>
<feature type="transmembrane region" description="Helical" evidence="6">
    <location>
        <begin position="328"/>
        <end position="346"/>
    </location>
</feature>
<dbReference type="EMBL" id="MVGC01000039">
    <property type="protein sequence ID" value="RJE25736.1"/>
    <property type="molecule type" value="Genomic_DNA"/>
</dbReference>
<dbReference type="Proteomes" id="UP000266188">
    <property type="component" value="Unassembled WGS sequence"/>
</dbReference>
<dbReference type="PROSITE" id="PS00218">
    <property type="entry name" value="AMINO_ACID_PERMEASE_1"/>
    <property type="match status" value="1"/>
</dbReference>
<feature type="transmembrane region" description="Helical" evidence="6">
    <location>
        <begin position="174"/>
        <end position="194"/>
    </location>
</feature>
<dbReference type="InterPro" id="IPR004840">
    <property type="entry name" value="Amino_acid_permease_CS"/>
</dbReference>
<evidence type="ECO:0000256" key="1">
    <source>
        <dbReference type="ARBA" id="ARBA00004141"/>
    </source>
</evidence>
<keyword evidence="3 6" id="KW-0812">Transmembrane</keyword>
<accession>A0A3A2ZRT1</accession>